<feature type="binding site" evidence="9">
    <location>
        <position position="61"/>
    </location>
    <ligand>
        <name>Mg(2+)</name>
        <dbReference type="ChEBI" id="CHEBI:18420"/>
    </ligand>
</feature>
<gene>
    <name evidence="9" type="primary">bioD</name>
    <name evidence="10" type="ORF">RISK_000808</name>
</gene>
<dbReference type="EC" id="6.3.3.3" evidence="9"/>
<dbReference type="AlphaFoldDB" id="A0A0J1BKH1"/>
<evidence type="ECO:0000256" key="1">
    <source>
        <dbReference type="ARBA" id="ARBA00022490"/>
    </source>
</evidence>
<feature type="binding site" evidence="9">
    <location>
        <position position="47"/>
    </location>
    <ligand>
        <name>substrate</name>
    </ligand>
</feature>
<name>A0A0J1BKH1_RHOIS</name>
<keyword evidence="7 9" id="KW-0460">Magnesium</keyword>
<feature type="active site" evidence="9">
    <location>
        <position position="43"/>
    </location>
</feature>
<sequence>MTEELMASLYFVTGTGTEVGKTYCTARAVERMRECGQRVGIYKPVASGCEVRADGERYSVDAETLWQAAGRPKSLQAVCPQLFMAPLSPPRAAAEEGTQVDSQRLRDGLAIWCQGDFDVVMIEGAGGLFSPICDDWLNIDLAMEMKRWGQREGHSLHLLLVAPDQLGVLHQVISTSRAAESAGLPIGGLILNRLDDTADASAQTNTKDLLQWCGVPLVASVEQSGGPLCVFSGVNAREAGGETSRETEASVEFLAQTSFRR</sequence>
<feature type="binding site" evidence="9">
    <location>
        <begin position="123"/>
        <end position="126"/>
    </location>
    <ligand>
        <name>ATP</name>
        <dbReference type="ChEBI" id="CHEBI:30616"/>
    </ligand>
</feature>
<dbReference type="InterPro" id="IPR027417">
    <property type="entry name" value="P-loop_NTPase"/>
</dbReference>
<keyword evidence="11" id="KW-1185">Reference proteome</keyword>
<protein>
    <recommendedName>
        <fullName evidence="9">ATP-dependent dethiobiotin synthetase BioD</fullName>
        <ecNumber evidence="9">6.3.3.3</ecNumber>
    </recommendedName>
    <alternativeName>
        <fullName evidence="9">DTB synthetase</fullName>
        <shortName evidence="9">DTBS</shortName>
    </alternativeName>
    <alternativeName>
        <fullName evidence="9">Dethiobiotin synthase</fullName>
    </alternativeName>
</protein>
<evidence type="ECO:0000313" key="11">
    <source>
        <dbReference type="Proteomes" id="UP000036367"/>
    </source>
</evidence>
<dbReference type="GO" id="GO:0004141">
    <property type="term" value="F:dethiobiotin synthase activity"/>
    <property type="evidence" value="ECO:0007669"/>
    <property type="project" value="UniProtKB-UniRule"/>
</dbReference>
<feature type="binding site" evidence="9">
    <location>
        <position position="22"/>
    </location>
    <ligand>
        <name>Mg(2+)</name>
        <dbReference type="ChEBI" id="CHEBI:18420"/>
    </ligand>
</feature>
<comment type="function">
    <text evidence="9">Catalyzes a mechanistically unusual reaction, the ATP-dependent insertion of CO2 between the N7 and N8 nitrogen atoms of 7,8-diaminopelargonic acid (DAPA, also called 7,8-diammoniononanoate) to form a ureido ring.</text>
</comment>
<keyword evidence="2 9" id="KW-0436">Ligase</keyword>
<comment type="similarity">
    <text evidence="9">Belongs to the dethiobiotin synthetase family.</text>
</comment>
<dbReference type="GO" id="GO:0005524">
    <property type="term" value="F:ATP binding"/>
    <property type="evidence" value="ECO:0007669"/>
    <property type="project" value="UniProtKB-UniRule"/>
</dbReference>
<keyword evidence="4 9" id="KW-0547">Nucleotide-binding</keyword>
<dbReference type="GO" id="GO:0009102">
    <property type="term" value="P:biotin biosynthetic process"/>
    <property type="evidence" value="ECO:0007669"/>
    <property type="project" value="UniProtKB-UniRule"/>
</dbReference>
<dbReference type="PANTHER" id="PTHR43210">
    <property type="entry name" value="DETHIOBIOTIN SYNTHETASE"/>
    <property type="match status" value="1"/>
</dbReference>
<dbReference type="EMBL" id="LECT01000007">
    <property type="protein sequence ID" value="KLU07007.1"/>
    <property type="molecule type" value="Genomic_DNA"/>
</dbReference>
<comment type="caution">
    <text evidence="9">Lacks conserved residue(s) required for the propagation of feature annotation.</text>
</comment>
<proteinExistence type="inferred from homology"/>
<evidence type="ECO:0000256" key="5">
    <source>
        <dbReference type="ARBA" id="ARBA00022756"/>
    </source>
</evidence>
<accession>A0A0J1BKH1</accession>
<comment type="catalytic activity">
    <reaction evidence="9">
        <text>(7R,8S)-7,8-diammoniononanoate + CO2 + ATP = (4R,5S)-dethiobiotin + ADP + phosphate + 3 H(+)</text>
        <dbReference type="Rhea" id="RHEA:15805"/>
        <dbReference type="ChEBI" id="CHEBI:15378"/>
        <dbReference type="ChEBI" id="CHEBI:16526"/>
        <dbReference type="ChEBI" id="CHEBI:30616"/>
        <dbReference type="ChEBI" id="CHEBI:43474"/>
        <dbReference type="ChEBI" id="CHEBI:149469"/>
        <dbReference type="ChEBI" id="CHEBI:149473"/>
        <dbReference type="ChEBI" id="CHEBI:456216"/>
        <dbReference type="EC" id="6.3.3.3"/>
    </reaction>
</comment>
<dbReference type="InterPro" id="IPR004472">
    <property type="entry name" value="DTB_synth_BioD"/>
</dbReference>
<keyword evidence="1 9" id="KW-0963">Cytoplasm</keyword>
<comment type="catalytic activity">
    <reaction evidence="8">
        <text>(7R,8S)-8-amino-7-(carboxyamino)nonanoate + ATP = (4R,5S)-dethiobiotin + ADP + phosphate + H(+)</text>
        <dbReference type="Rhea" id="RHEA:63684"/>
        <dbReference type="ChEBI" id="CHEBI:15378"/>
        <dbReference type="ChEBI" id="CHEBI:30616"/>
        <dbReference type="ChEBI" id="CHEBI:43474"/>
        <dbReference type="ChEBI" id="CHEBI:149470"/>
        <dbReference type="ChEBI" id="CHEBI:149473"/>
        <dbReference type="ChEBI" id="CHEBI:456216"/>
    </reaction>
</comment>
<dbReference type="STRING" id="595434.RISK_000808"/>
<dbReference type="Pfam" id="PF13500">
    <property type="entry name" value="AAA_26"/>
    <property type="match status" value="1"/>
</dbReference>
<evidence type="ECO:0000256" key="6">
    <source>
        <dbReference type="ARBA" id="ARBA00022840"/>
    </source>
</evidence>
<reference evidence="10" key="1">
    <citation type="submission" date="2015-05" db="EMBL/GenBank/DDBJ databases">
        <title>Permanent draft genome of Rhodopirellula islandicus K833.</title>
        <authorList>
            <person name="Kizina J."/>
            <person name="Richter M."/>
            <person name="Glockner F.O."/>
            <person name="Harder J."/>
        </authorList>
    </citation>
    <scope>NUCLEOTIDE SEQUENCE [LARGE SCALE GENOMIC DNA]</scope>
    <source>
        <strain evidence="10">K833</strain>
    </source>
</reference>
<comment type="subunit">
    <text evidence="9">Homodimer.</text>
</comment>
<evidence type="ECO:0000256" key="3">
    <source>
        <dbReference type="ARBA" id="ARBA00022723"/>
    </source>
</evidence>
<feature type="binding site" evidence="9">
    <location>
        <position position="123"/>
    </location>
    <ligand>
        <name>Mg(2+)</name>
        <dbReference type="ChEBI" id="CHEBI:18420"/>
    </ligand>
</feature>
<dbReference type="Proteomes" id="UP000036367">
    <property type="component" value="Unassembled WGS sequence"/>
</dbReference>
<feature type="binding site" evidence="9">
    <location>
        <begin position="192"/>
        <end position="193"/>
    </location>
    <ligand>
        <name>ATP</name>
        <dbReference type="ChEBI" id="CHEBI:30616"/>
    </ligand>
</feature>
<dbReference type="PANTHER" id="PTHR43210:SF2">
    <property type="entry name" value="ATP-DEPENDENT DETHIOBIOTIN SYNTHETASE BIOD 2"/>
    <property type="match status" value="1"/>
</dbReference>
<evidence type="ECO:0000256" key="2">
    <source>
        <dbReference type="ARBA" id="ARBA00022598"/>
    </source>
</evidence>
<dbReference type="Gene3D" id="3.40.50.300">
    <property type="entry name" value="P-loop containing nucleotide triphosphate hydrolases"/>
    <property type="match status" value="1"/>
</dbReference>
<evidence type="ECO:0000256" key="7">
    <source>
        <dbReference type="ARBA" id="ARBA00022842"/>
    </source>
</evidence>
<feature type="binding site" evidence="9">
    <location>
        <position position="61"/>
    </location>
    <ligand>
        <name>ATP</name>
        <dbReference type="ChEBI" id="CHEBI:30616"/>
    </ligand>
</feature>
<keyword evidence="5 9" id="KW-0093">Biotin biosynthesis</keyword>
<keyword evidence="3 9" id="KW-0479">Metal-binding</keyword>
<dbReference type="UniPathway" id="UPA00078">
    <property type="reaction ID" value="UER00161"/>
</dbReference>
<dbReference type="PATRIC" id="fig|595434.4.peg.784"/>
<feature type="binding site" evidence="9">
    <location>
        <begin position="18"/>
        <end position="23"/>
    </location>
    <ligand>
        <name>ATP</name>
        <dbReference type="ChEBI" id="CHEBI:30616"/>
    </ligand>
</feature>
<keyword evidence="6 9" id="KW-0067">ATP-binding</keyword>
<organism evidence="10 11">
    <name type="scientific">Rhodopirellula islandica</name>
    <dbReference type="NCBI Taxonomy" id="595434"/>
    <lineage>
        <taxon>Bacteria</taxon>
        <taxon>Pseudomonadati</taxon>
        <taxon>Planctomycetota</taxon>
        <taxon>Planctomycetia</taxon>
        <taxon>Pirellulales</taxon>
        <taxon>Pirellulaceae</taxon>
        <taxon>Rhodopirellula</taxon>
    </lineage>
</organism>
<evidence type="ECO:0000256" key="9">
    <source>
        <dbReference type="HAMAP-Rule" id="MF_00336"/>
    </source>
</evidence>
<dbReference type="CDD" id="cd03109">
    <property type="entry name" value="DTBS"/>
    <property type="match status" value="1"/>
</dbReference>
<dbReference type="NCBIfam" id="TIGR00347">
    <property type="entry name" value="bioD"/>
    <property type="match status" value="1"/>
</dbReference>
<evidence type="ECO:0000256" key="8">
    <source>
        <dbReference type="ARBA" id="ARBA00047386"/>
    </source>
</evidence>
<dbReference type="SUPFAM" id="SSF52540">
    <property type="entry name" value="P-loop containing nucleoside triphosphate hydrolases"/>
    <property type="match status" value="1"/>
</dbReference>
<evidence type="ECO:0000313" key="10">
    <source>
        <dbReference type="EMBL" id="KLU07007.1"/>
    </source>
</evidence>
<comment type="caution">
    <text evidence="10">The sequence shown here is derived from an EMBL/GenBank/DDBJ whole genome shotgun (WGS) entry which is preliminary data.</text>
</comment>
<dbReference type="HAMAP" id="MF_00336">
    <property type="entry name" value="BioD"/>
    <property type="match status" value="1"/>
</dbReference>
<dbReference type="GO" id="GO:0005829">
    <property type="term" value="C:cytosol"/>
    <property type="evidence" value="ECO:0007669"/>
    <property type="project" value="TreeGrafter"/>
</dbReference>
<feature type="binding site" evidence="9">
    <location>
        <position position="223"/>
    </location>
    <ligand>
        <name>ATP</name>
        <dbReference type="ChEBI" id="CHEBI:30616"/>
    </ligand>
</feature>
<comment type="subcellular location">
    <subcellularLocation>
        <location evidence="9">Cytoplasm</location>
    </subcellularLocation>
</comment>
<dbReference type="PIRSF" id="PIRSF006755">
    <property type="entry name" value="DTB_synth"/>
    <property type="match status" value="1"/>
</dbReference>
<dbReference type="GO" id="GO:0000287">
    <property type="term" value="F:magnesium ion binding"/>
    <property type="evidence" value="ECO:0007669"/>
    <property type="project" value="UniProtKB-UniRule"/>
</dbReference>
<evidence type="ECO:0000256" key="4">
    <source>
        <dbReference type="ARBA" id="ARBA00022741"/>
    </source>
</evidence>
<comment type="pathway">
    <text evidence="9">Cofactor biosynthesis; biotin biosynthesis; biotin from 7,8-diaminononanoate: step 1/2.</text>
</comment>
<comment type="cofactor">
    <cofactor evidence="9">
        <name>Mg(2+)</name>
        <dbReference type="ChEBI" id="CHEBI:18420"/>
    </cofactor>
</comment>